<dbReference type="RefSeq" id="WP_021190586.1">
    <property type="nucleotide sequence ID" value="NZ_JBDJLH010000004.1"/>
</dbReference>
<feature type="transmembrane region" description="Helical" evidence="1">
    <location>
        <begin position="7"/>
        <end position="28"/>
    </location>
</feature>
<reference evidence="2 3" key="1">
    <citation type="submission" date="2024-04" db="EMBL/GenBank/DDBJ databases">
        <title>WGS of bacteria from Torrens River.</title>
        <authorList>
            <person name="Wyrsch E.R."/>
            <person name="Drigo B."/>
        </authorList>
    </citation>
    <scope>NUCLEOTIDE SEQUENCE [LARGE SCALE GENOMIC DNA]</scope>
    <source>
        <strain evidence="2 3">TWI391</strain>
    </source>
</reference>
<accession>A0ABV0BVE3</accession>
<evidence type="ECO:0000313" key="2">
    <source>
        <dbReference type="EMBL" id="MEN5377529.1"/>
    </source>
</evidence>
<protein>
    <submittedName>
        <fullName evidence="2">Uncharacterized protein</fullName>
    </submittedName>
</protein>
<comment type="caution">
    <text evidence="2">The sequence shown here is derived from an EMBL/GenBank/DDBJ whole genome shotgun (WGS) entry which is preliminary data.</text>
</comment>
<evidence type="ECO:0000256" key="1">
    <source>
        <dbReference type="SAM" id="Phobius"/>
    </source>
</evidence>
<dbReference type="EMBL" id="JBDJNQ010000003">
    <property type="protein sequence ID" value="MEN5377529.1"/>
    <property type="molecule type" value="Genomic_DNA"/>
</dbReference>
<proteinExistence type="predicted"/>
<name>A0ABV0BVE3_9SPHI</name>
<gene>
    <name evidence="2" type="ORF">ABE541_09670</name>
</gene>
<keyword evidence="1" id="KW-1133">Transmembrane helix</keyword>
<sequence length="86" mass="9576">MDASKLALVQLVTIIHFVLMAIALFRLFRLKDVTGGFVILSILGMCVPILGPFGLILIVNKKKKEIDLADTKKRSSPVQKKKKARK</sequence>
<keyword evidence="3" id="KW-1185">Reference proteome</keyword>
<feature type="transmembrane region" description="Helical" evidence="1">
    <location>
        <begin position="34"/>
        <end position="59"/>
    </location>
</feature>
<dbReference type="Proteomes" id="UP001409291">
    <property type="component" value="Unassembled WGS sequence"/>
</dbReference>
<evidence type="ECO:0000313" key="3">
    <source>
        <dbReference type="Proteomes" id="UP001409291"/>
    </source>
</evidence>
<keyword evidence="1" id="KW-0812">Transmembrane</keyword>
<keyword evidence="1" id="KW-0472">Membrane</keyword>
<organism evidence="2 3">
    <name type="scientific">Sphingobacterium kitahiroshimense</name>
    <dbReference type="NCBI Taxonomy" id="470446"/>
    <lineage>
        <taxon>Bacteria</taxon>
        <taxon>Pseudomonadati</taxon>
        <taxon>Bacteroidota</taxon>
        <taxon>Sphingobacteriia</taxon>
        <taxon>Sphingobacteriales</taxon>
        <taxon>Sphingobacteriaceae</taxon>
        <taxon>Sphingobacterium</taxon>
    </lineage>
</organism>